<sequence length="246" mass="25759">MKILLINPNTSQHVTERMRANAQQAVGEAATIHAFTAQSGPAIISSRSENAIALAEMLRLAACHQDGHDALMLGVSIDTGLQALREMLDIPVVGMAEAALLTASMLGGKIGCLTLGAAMVPVYEELTASYGLSSRVSKWRAIEVPSAFKVTDADPVVERALIEASKQLVQQDGSDVIILCGAVLAGYARQVSTAVGVPVVDPAQAAALQALTLARMRPAKQVSGSFARPKGRLFSGIDPDIAALYK</sequence>
<dbReference type="Pfam" id="PF01177">
    <property type="entry name" value="Asp_Glu_race"/>
    <property type="match status" value="1"/>
</dbReference>
<dbReference type="InterPro" id="IPR053714">
    <property type="entry name" value="Iso_Racemase_Enz_sf"/>
</dbReference>
<dbReference type="AlphaFoldDB" id="A0A953NA81"/>
<evidence type="ECO:0000256" key="1">
    <source>
        <dbReference type="ARBA" id="ARBA00038414"/>
    </source>
</evidence>
<organism evidence="2 3">
    <name type="scientific">Zwartia hollandica</name>
    <dbReference type="NCBI Taxonomy" id="324606"/>
    <lineage>
        <taxon>Bacteria</taxon>
        <taxon>Pseudomonadati</taxon>
        <taxon>Pseudomonadota</taxon>
        <taxon>Betaproteobacteria</taxon>
        <taxon>Burkholderiales</taxon>
        <taxon>Alcaligenaceae</taxon>
        <taxon>Zwartia</taxon>
    </lineage>
</organism>
<dbReference type="InterPro" id="IPR015942">
    <property type="entry name" value="Asp/Glu/hydantoin_racemase"/>
</dbReference>
<gene>
    <name evidence="2" type="ORF">KZZ10_02790</name>
</gene>
<dbReference type="Gene3D" id="3.40.50.12500">
    <property type="match status" value="1"/>
</dbReference>
<dbReference type="Proteomes" id="UP000739565">
    <property type="component" value="Unassembled WGS sequence"/>
</dbReference>
<comment type="caution">
    <text evidence="2">The sequence shown here is derived from an EMBL/GenBank/DDBJ whole genome shotgun (WGS) entry which is preliminary data.</text>
</comment>
<comment type="similarity">
    <text evidence="1">Belongs to the HyuE racemase family.</text>
</comment>
<dbReference type="EMBL" id="JAHXRI010000004">
    <property type="protein sequence ID" value="MBZ1349561.1"/>
    <property type="molecule type" value="Genomic_DNA"/>
</dbReference>
<dbReference type="InterPro" id="IPR052186">
    <property type="entry name" value="Hydantoin_racemase-like"/>
</dbReference>
<accession>A0A953NA81</accession>
<name>A0A953NA81_9BURK</name>
<keyword evidence="3" id="KW-1185">Reference proteome</keyword>
<dbReference type="RefSeq" id="WP_259659979.1">
    <property type="nucleotide sequence ID" value="NZ_JAHXRI010000004.1"/>
</dbReference>
<evidence type="ECO:0000313" key="2">
    <source>
        <dbReference type="EMBL" id="MBZ1349561.1"/>
    </source>
</evidence>
<protein>
    <submittedName>
        <fullName evidence="2">Aspartate/glutamate racemase family protein</fullName>
    </submittedName>
</protein>
<reference evidence="2" key="1">
    <citation type="submission" date="2021-07" db="EMBL/GenBank/DDBJ databases">
        <title>New genus and species of the family Alcaligenaceae.</title>
        <authorList>
            <person name="Hahn M.W."/>
        </authorList>
    </citation>
    <scope>NUCLEOTIDE SEQUENCE</scope>
    <source>
        <strain evidence="2">LF4-65</strain>
    </source>
</reference>
<proteinExistence type="inferred from homology"/>
<evidence type="ECO:0000313" key="3">
    <source>
        <dbReference type="Proteomes" id="UP000739565"/>
    </source>
</evidence>
<dbReference type="PANTHER" id="PTHR28047:SF5">
    <property type="entry name" value="PROTEIN DCG1"/>
    <property type="match status" value="1"/>
</dbReference>
<dbReference type="PANTHER" id="PTHR28047">
    <property type="entry name" value="PROTEIN DCG1"/>
    <property type="match status" value="1"/>
</dbReference>
<dbReference type="GO" id="GO:0047661">
    <property type="term" value="F:amino-acid racemase activity"/>
    <property type="evidence" value="ECO:0007669"/>
    <property type="project" value="InterPro"/>
</dbReference>